<protein>
    <submittedName>
        <fullName evidence="2">Uncharacterized protein</fullName>
    </submittedName>
</protein>
<name>A0ABP0M8Q6_9DINO</name>
<feature type="coiled-coil region" evidence="1">
    <location>
        <begin position="326"/>
        <end position="353"/>
    </location>
</feature>
<dbReference type="PANTHER" id="PTHR38899:SF1">
    <property type="entry name" value="PROTEIN KINASE"/>
    <property type="match status" value="1"/>
</dbReference>
<evidence type="ECO:0000313" key="2">
    <source>
        <dbReference type="EMBL" id="CAK9047117.1"/>
    </source>
</evidence>
<dbReference type="EMBL" id="CAXAMN010016002">
    <property type="protein sequence ID" value="CAK9047117.1"/>
    <property type="molecule type" value="Genomic_DNA"/>
</dbReference>
<proteinExistence type="predicted"/>
<accession>A0ABP0M8Q6</accession>
<keyword evidence="3" id="KW-1185">Reference proteome</keyword>
<reference evidence="2 3" key="1">
    <citation type="submission" date="2024-02" db="EMBL/GenBank/DDBJ databases">
        <authorList>
            <person name="Chen Y."/>
            <person name="Shah S."/>
            <person name="Dougan E. K."/>
            <person name="Thang M."/>
            <person name="Chan C."/>
        </authorList>
    </citation>
    <scope>NUCLEOTIDE SEQUENCE [LARGE SCALE GENOMIC DNA]</scope>
</reference>
<gene>
    <name evidence="2" type="ORF">CCMP2556_LOCUS24406</name>
</gene>
<evidence type="ECO:0000313" key="3">
    <source>
        <dbReference type="Proteomes" id="UP001642484"/>
    </source>
</evidence>
<comment type="caution">
    <text evidence="2">The sequence shown here is derived from an EMBL/GenBank/DDBJ whole genome shotgun (WGS) entry which is preliminary data.</text>
</comment>
<sequence length="656" mass="73846">MRHWLGLDLPWSCSCTCPGQEDVGDDRADAVRFVDDLEELTNADVLLEKAEANALPSGSHLTILATGPRSLTQLLWGVPDAAPGSRRQGRCVSHWEPYDGSMSILEIQASTGLPAQDEARELLSDLYLLAPRGINVLLYVLPFGTVSEELMHRLVFLLQYLLGNEILLNLYVVVTEAPSSLQSSDDAVEWVQSFADQDSGFRHLFTLAGKNPSRFIILGKAIQEDERRATVWSACGRHPVKTMPAFIVKNMQQVLSAIKVERDRLDEKEYKVACLRAEVERRSQSQHVKDLPRLGRPHLKAAMLATFALVPDDDLNTKVEPQQLETRHLCREVRKAEREVEALQQVIEKKLQEVRKASFFQEQVADHVESARRRYQMDLEVGSTSRDGSHFVNSLGSKYFNAFGRKEIQQERPGSFQGFATLSASLAMANSEDRPPSLIFDWDDTLCPTSWLRKLPGDAKVANNMKLELHAGRIEQVLRAARSFGYVDIVTLANRQWLDQTIHLLKSSSSTAVDLWALFGELGIRVHYAHNPHLPMRMSLSKPLDNDGILAKKVAMSAVLDRYYGDSVKARVHAMSFGDQDTEATALQEVMKEAWSKSWQRPISKVVRLPVEPDLQELGQSLQKILAHLPALVRVDADLARPFRGQSWCKCCRIWI</sequence>
<dbReference type="PANTHER" id="PTHR38899">
    <property type="entry name" value="DOMAIN OOKINETE PROTEIN, PUTATIVE-RELATED"/>
    <property type="match status" value="1"/>
</dbReference>
<organism evidence="2 3">
    <name type="scientific">Durusdinium trenchii</name>
    <dbReference type="NCBI Taxonomy" id="1381693"/>
    <lineage>
        <taxon>Eukaryota</taxon>
        <taxon>Sar</taxon>
        <taxon>Alveolata</taxon>
        <taxon>Dinophyceae</taxon>
        <taxon>Suessiales</taxon>
        <taxon>Symbiodiniaceae</taxon>
        <taxon>Durusdinium</taxon>
    </lineage>
</organism>
<evidence type="ECO:0000256" key="1">
    <source>
        <dbReference type="SAM" id="Coils"/>
    </source>
</evidence>
<keyword evidence="1" id="KW-0175">Coiled coil</keyword>
<dbReference type="Proteomes" id="UP001642484">
    <property type="component" value="Unassembled WGS sequence"/>
</dbReference>